<dbReference type="Proteomes" id="UP000249218">
    <property type="component" value="Unassembled WGS sequence"/>
</dbReference>
<sequence>MSSHCHRRTTGGKGNIGKFIERDPYIYAAGVPSAQANENASDALQHYLLKDEADALLSDTILPTPKPRPLPPLRHPIPQDMRNSGPFGIVASLLSPPVPTKFQSLVADFKESSYSSYWEKPIGGVRDPTPMLPEGFDALGTTFGKLIVQDGGIYDVIMPKNPIPDKTPASKGPGVQVRRNYCSPPFNMDHVYGYRTGVDKRGTMARCCITDDRIVEGTAGRVMINSIQSNFLDAHQPKIGQVLAPNDNASHVPKDYTFGILRPPDNLPECLTFCEINKGVNVFRTCLKHLNTVRKGLSKRVLPSFFSSFYSELKYFDKEKSGWLEKNTVYDLCGIKLIRFDTEMMEYLLTMWQAFDGSHIKYKTFVFILNYREPSPEIPKIPDLPEDCIDFRTTYKEMVKPGQEADTRLRAGLPSGRYFDEDYPKTPDMYCKADRTCLPHESDASACLRPCVLTQLFVSHRDMYQKREPDVVRRVFEAAQGEKFTDERFNDLWEEAKQCHSEGWVCYETFRSVLEKNLDPPEKEETTKIKLI</sequence>
<dbReference type="InterPro" id="IPR057428">
    <property type="entry name" value="EFHB_EF-hand_C"/>
</dbReference>
<dbReference type="AlphaFoldDB" id="A0A2W1BXE8"/>
<evidence type="ECO:0000259" key="1">
    <source>
        <dbReference type="Pfam" id="PF25325"/>
    </source>
</evidence>
<dbReference type="Pfam" id="PF25325">
    <property type="entry name" value="EF-hand_EFHB_C"/>
    <property type="match status" value="1"/>
</dbReference>
<organism evidence="2 3">
    <name type="scientific">Helicoverpa armigera</name>
    <name type="common">Cotton bollworm</name>
    <name type="synonym">Heliothis armigera</name>
    <dbReference type="NCBI Taxonomy" id="29058"/>
    <lineage>
        <taxon>Eukaryota</taxon>
        <taxon>Metazoa</taxon>
        <taxon>Ecdysozoa</taxon>
        <taxon>Arthropoda</taxon>
        <taxon>Hexapoda</taxon>
        <taxon>Insecta</taxon>
        <taxon>Pterygota</taxon>
        <taxon>Neoptera</taxon>
        <taxon>Endopterygota</taxon>
        <taxon>Lepidoptera</taxon>
        <taxon>Glossata</taxon>
        <taxon>Ditrysia</taxon>
        <taxon>Noctuoidea</taxon>
        <taxon>Noctuidae</taxon>
        <taxon>Heliothinae</taxon>
        <taxon>Helicoverpa</taxon>
    </lineage>
</organism>
<name>A0A2W1BXE8_HELAM</name>
<keyword evidence="3" id="KW-1185">Reference proteome</keyword>
<gene>
    <name evidence="2" type="primary">HaOG202768</name>
    <name evidence="2" type="ORF">B5X24_HaOG202768</name>
</gene>
<dbReference type="EMBL" id="KZ149917">
    <property type="protein sequence ID" value="PZC77887.1"/>
    <property type="molecule type" value="Genomic_DNA"/>
</dbReference>
<reference evidence="2 3" key="1">
    <citation type="journal article" date="2017" name="BMC Biol.">
        <title>Genomic innovations, transcriptional plasticity and gene loss underlying the evolution and divergence of two highly polyphagous and invasive Helicoverpa pest species.</title>
        <authorList>
            <person name="Pearce S.L."/>
            <person name="Clarke D.F."/>
            <person name="East P.D."/>
            <person name="Elfekih S."/>
            <person name="Gordon K.H."/>
            <person name="Jermiin L.S."/>
            <person name="McGaughran A."/>
            <person name="Oakeshott J.G."/>
            <person name="Papanikolaou A."/>
            <person name="Perera O.P."/>
            <person name="Rane R.V."/>
            <person name="Richards S."/>
            <person name="Tay W.T."/>
            <person name="Walsh T.K."/>
            <person name="Anderson A."/>
            <person name="Anderson C.J."/>
            <person name="Asgari S."/>
            <person name="Board P.G."/>
            <person name="Bretschneider A."/>
            <person name="Campbell P.M."/>
            <person name="Chertemps T."/>
            <person name="Christeller J.T."/>
            <person name="Coppin C.W."/>
            <person name="Downes S.J."/>
            <person name="Duan G."/>
            <person name="Farnsworth C.A."/>
            <person name="Good R.T."/>
            <person name="Han L.B."/>
            <person name="Han Y.C."/>
            <person name="Hatje K."/>
            <person name="Horne I."/>
            <person name="Huang Y.P."/>
            <person name="Hughes D.S."/>
            <person name="Jacquin-Joly E."/>
            <person name="James W."/>
            <person name="Jhangiani S."/>
            <person name="Kollmar M."/>
            <person name="Kuwar S.S."/>
            <person name="Li S."/>
            <person name="Liu N.Y."/>
            <person name="Maibeche M.T."/>
            <person name="Miller J.R."/>
            <person name="Montagne N."/>
            <person name="Perry T."/>
            <person name="Qu J."/>
            <person name="Song S.V."/>
            <person name="Sutton G.G."/>
            <person name="Vogel H."/>
            <person name="Walenz B.P."/>
            <person name="Xu W."/>
            <person name="Zhang H.J."/>
            <person name="Zou Z."/>
            <person name="Batterham P."/>
            <person name="Edwards O.R."/>
            <person name="Feyereisen R."/>
            <person name="Gibbs R.A."/>
            <person name="Heckel D.G."/>
            <person name="McGrath A."/>
            <person name="Robin C."/>
            <person name="Scherer S.E."/>
            <person name="Worley K.C."/>
            <person name="Wu Y.D."/>
        </authorList>
    </citation>
    <scope>NUCLEOTIDE SEQUENCE [LARGE SCALE GENOMIC DNA]</scope>
    <source>
        <strain evidence="2">Harm_GR_Male_#8</strain>
        <tissue evidence="2">Whole organism</tissue>
    </source>
</reference>
<evidence type="ECO:0000313" key="3">
    <source>
        <dbReference type="Proteomes" id="UP000249218"/>
    </source>
</evidence>
<dbReference type="OrthoDB" id="2096280at2759"/>
<evidence type="ECO:0000313" key="2">
    <source>
        <dbReference type="EMBL" id="PZC77887.1"/>
    </source>
</evidence>
<accession>A0A2W1BXE8</accession>
<protein>
    <recommendedName>
        <fullName evidence="1">EFHB C-terminal EF-hand domain-containing protein</fullName>
    </recommendedName>
</protein>
<feature type="domain" description="EFHB C-terminal EF-hand" evidence="1">
    <location>
        <begin position="446"/>
        <end position="517"/>
    </location>
</feature>
<proteinExistence type="predicted"/>